<protein>
    <submittedName>
        <fullName evidence="1">Uncharacterized protein</fullName>
    </submittedName>
</protein>
<dbReference type="RefSeq" id="WP_066875305.1">
    <property type="nucleotide sequence ID" value="NZ_LNQB01000073.1"/>
</dbReference>
<name>A0A178YC37_SINSA</name>
<keyword evidence="2" id="KW-1185">Reference proteome</keyword>
<dbReference type="Proteomes" id="UP000078507">
    <property type="component" value="Unassembled WGS sequence"/>
</dbReference>
<evidence type="ECO:0000313" key="1">
    <source>
        <dbReference type="EMBL" id="OAP44970.1"/>
    </source>
</evidence>
<dbReference type="AlphaFoldDB" id="A0A178YC37"/>
<organism evidence="1 2">
    <name type="scientific">Sinorhizobium saheli</name>
    <dbReference type="NCBI Taxonomy" id="36856"/>
    <lineage>
        <taxon>Bacteria</taxon>
        <taxon>Pseudomonadati</taxon>
        <taxon>Pseudomonadota</taxon>
        <taxon>Alphaproteobacteria</taxon>
        <taxon>Hyphomicrobiales</taxon>
        <taxon>Rhizobiaceae</taxon>
        <taxon>Sinorhizobium/Ensifer group</taxon>
        <taxon>Sinorhizobium</taxon>
    </lineage>
</organism>
<gene>
    <name evidence="1" type="ORF">ATB98_19220</name>
</gene>
<proteinExistence type="predicted"/>
<evidence type="ECO:0000313" key="2">
    <source>
        <dbReference type="Proteomes" id="UP000078507"/>
    </source>
</evidence>
<sequence length="72" mass="8089">MDMMAMAFLFDMASKQASRNRRADDFFVPPRPSRTKVVAKWLVAALFLKRRPAGTCDHPSAGTWTACRTGIK</sequence>
<comment type="caution">
    <text evidence="1">The sequence shown here is derived from an EMBL/GenBank/DDBJ whole genome shotgun (WGS) entry which is preliminary data.</text>
</comment>
<reference evidence="1 2" key="1">
    <citation type="submission" date="2015-11" db="EMBL/GenBank/DDBJ databases">
        <title>Ensifer anhuiense sp. nov., an effective nitrogen fixation bacterium with Glycine soja.</title>
        <authorList>
            <person name="Yan H."/>
            <person name="Chen W."/>
        </authorList>
    </citation>
    <scope>NUCLEOTIDE SEQUENCE [LARGE SCALE GENOMIC DNA]</scope>
    <source>
        <strain evidence="1 2">LMG 7837</strain>
    </source>
</reference>
<dbReference type="EMBL" id="LNQB01000073">
    <property type="protein sequence ID" value="OAP44970.1"/>
    <property type="molecule type" value="Genomic_DNA"/>
</dbReference>
<accession>A0A178YC37</accession>